<name>A0A6A6HP00_VIRVR</name>
<evidence type="ECO:0000256" key="2">
    <source>
        <dbReference type="SAM" id="SignalP"/>
    </source>
</evidence>
<dbReference type="EMBL" id="ML991773">
    <property type="protein sequence ID" value="KAF2239273.1"/>
    <property type="molecule type" value="Genomic_DNA"/>
</dbReference>
<gene>
    <name evidence="3" type="ORF">EV356DRAFT_515484</name>
</gene>
<feature type="active site" description="Proton acceptor" evidence="1">
    <location>
        <position position="205"/>
    </location>
</feature>
<sequence>MKFTTALIASLLSASEVFAAPRTALRREQFEKRLAGGRGSKPFRAANVTGDVEGPAEQQATTTSTNWAGAALDSSGFTGVQGTFTVPSVSTPPGGNSGTAYSASAWVGIDGYTCGSAILQTGLDFTIQNGRVSYDAWYEWYPANAVDFSGISFSSGDSVKLTIVATSKTSGTATIQNLSKGTSVSHTFSGQSGTLCETNAEWIVEDFEEISGGQAEQVPFANFGTVSFTGATATKSGSTVGVSGADIIDMTSSNGGSTIASASLSGASGVTIKYV</sequence>
<evidence type="ECO:0000313" key="3">
    <source>
        <dbReference type="EMBL" id="KAF2239273.1"/>
    </source>
</evidence>
<reference evidence="3" key="1">
    <citation type="journal article" date="2020" name="Stud. Mycol.">
        <title>101 Dothideomycetes genomes: a test case for predicting lifestyles and emergence of pathogens.</title>
        <authorList>
            <person name="Haridas S."/>
            <person name="Albert R."/>
            <person name="Binder M."/>
            <person name="Bloem J."/>
            <person name="Labutti K."/>
            <person name="Salamov A."/>
            <person name="Andreopoulos B."/>
            <person name="Baker S."/>
            <person name="Barry K."/>
            <person name="Bills G."/>
            <person name="Bluhm B."/>
            <person name="Cannon C."/>
            <person name="Castanera R."/>
            <person name="Culley D."/>
            <person name="Daum C."/>
            <person name="Ezra D."/>
            <person name="Gonzalez J."/>
            <person name="Henrissat B."/>
            <person name="Kuo A."/>
            <person name="Liang C."/>
            <person name="Lipzen A."/>
            <person name="Lutzoni F."/>
            <person name="Magnuson J."/>
            <person name="Mondo S."/>
            <person name="Nolan M."/>
            <person name="Ohm R."/>
            <person name="Pangilinan J."/>
            <person name="Park H.-J."/>
            <person name="Ramirez L."/>
            <person name="Alfaro M."/>
            <person name="Sun H."/>
            <person name="Tritt A."/>
            <person name="Yoshinaga Y."/>
            <person name="Zwiers L.-H."/>
            <person name="Turgeon B."/>
            <person name="Goodwin S."/>
            <person name="Spatafora J."/>
            <person name="Crous P."/>
            <person name="Grigoriev I."/>
        </authorList>
    </citation>
    <scope>NUCLEOTIDE SEQUENCE</scope>
    <source>
        <strain evidence="3">Tuck. ex Michener</strain>
    </source>
</reference>
<dbReference type="Gene3D" id="2.60.120.700">
    <property type="entry name" value="Peptidase G1"/>
    <property type="match status" value="1"/>
</dbReference>
<dbReference type="InterPro" id="IPR013320">
    <property type="entry name" value="ConA-like_dom_sf"/>
</dbReference>
<keyword evidence="4" id="KW-1185">Reference proteome</keyword>
<dbReference type="AlphaFoldDB" id="A0A6A6HP00"/>
<evidence type="ECO:0000256" key="1">
    <source>
        <dbReference type="PIRSR" id="PIRSR600250-50"/>
    </source>
</evidence>
<dbReference type="Proteomes" id="UP000800092">
    <property type="component" value="Unassembled WGS sequence"/>
</dbReference>
<dbReference type="PRINTS" id="PR00977">
    <property type="entry name" value="SCYTLDPTASE"/>
</dbReference>
<protein>
    <recommendedName>
        <fullName evidence="5">Acid proteinase</fullName>
    </recommendedName>
</protein>
<evidence type="ECO:0000313" key="4">
    <source>
        <dbReference type="Proteomes" id="UP000800092"/>
    </source>
</evidence>
<dbReference type="InterPro" id="IPR038656">
    <property type="entry name" value="Peptidase_G1_sf"/>
</dbReference>
<feature type="chain" id="PRO_5025453415" description="Acid proteinase" evidence="2">
    <location>
        <begin position="20"/>
        <end position="275"/>
    </location>
</feature>
<evidence type="ECO:0008006" key="5">
    <source>
        <dbReference type="Google" id="ProtNLM"/>
    </source>
</evidence>
<dbReference type="Pfam" id="PF01828">
    <property type="entry name" value="Peptidase_A4"/>
    <property type="match status" value="1"/>
</dbReference>
<dbReference type="PANTHER" id="PTHR37536:SF1">
    <property type="entry name" value="ASPERGILLOPEPSIN, PUTAITVE (AFU_ORTHOLOGUE AFUA_7G01200)"/>
    <property type="match status" value="1"/>
</dbReference>
<dbReference type="GO" id="GO:0070007">
    <property type="term" value="F:glutamic-type endopeptidase activity"/>
    <property type="evidence" value="ECO:0007669"/>
    <property type="project" value="InterPro"/>
</dbReference>
<keyword evidence="2" id="KW-0732">Signal</keyword>
<dbReference type="CDD" id="cd13426">
    <property type="entry name" value="Peptidase_G1"/>
    <property type="match status" value="1"/>
</dbReference>
<feature type="signal peptide" evidence="2">
    <location>
        <begin position="1"/>
        <end position="19"/>
    </location>
</feature>
<dbReference type="PANTHER" id="PTHR37536">
    <property type="entry name" value="PUTATIVE (AFU_ORTHOLOGUE AFUA_3G02970)-RELATED"/>
    <property type="match status" value="1"/>
</dbReference>
<dbReference type="OrthoDB" id="2862635at2759"/>
<dbReference type="GO" id="GO:0006508">
    <property type="term" value="P:proteolysis"/>
    <property type="evidence" value="ECO:0007669"/>
    <property type="project" value="InterPro"/>
</dbReference>
<dbReference type="InterPro" id="IPR000250">
    <property type="entry name" value="Peptidase_G1"/>
</dbReference>
<dbReference type="SUPFAM" id="SSF49899">
    <property type="entry name" value="Concanavalin A-like lectins/glucanases"/>
    <property type="match status" value="1"/>
</dbReference>
<accession>A0A6A6HP00</accession>
<organism evidence="3 4">
    <name type="scientific">Viridothelium virens</name>
    <name type="common">Speckled blister lichen</name>
    <name type="synonym">Trypethelium virens</name>
    <dbReference type="NCBI Taxonomy" id="1048519"/>
    <lineage>
        <taxon>Eukaryota</taxon>
        <taxon>Fungi</taxon>
        <taxon>Dikarya</taxon>
        <taxon>Ascomycota</taxon>
        <taxon>Pezizomycotina</taxon>
        <taxon>Dothideomycetes</taxon>
        <taxon>Dothideomycetes incertae sedis</taxon>
        <taxon>Trypetheliales</taxon>
        <taxon>Trypetheliaceae</taxon>
        <taxon>Viridothelium</taxon>
    </lineage>
</organism>
<proteinExistence type="predicted"/>